<dbReference type="EMBL" id="VNJI01000054">
    <property type="protein sequence ID" value="TVY05633.1"/>
    <property type="molecule type" value="Genomic_DNA"/>
</dbReference>
<dbReference type="Proteomes" id="UP000317036">
    <property type="component" value="Unassembled WGS sequence"/>
</dbReference>
<name>A0A559K0H6_9BACL</name>
<evidence type="ECO:0000256" key="3">
    <source>
        <dbReference type="ARBA" id="ARBA00022679"/>
    </source>
</evidence>
<protein>
    <submittedName>
        <fullName evidence="5">Glycosyltransferase</fullName>
    </submittedName>
</protein>
<keyword evidence="6" id="KW-1185">Reference proteome</keyword>
<dbReference type="AlphaFoldDB" id="A0A559K0H6"/>
<dbReference type="OrthoDB" id="396512at2"/>
<proteinExistence type="inferred from homology"/>
<dbReference type="PANTHER" id="PTHR22916:SF51">
    <property type="entry name" value="GLYCOSYLTRANSFERASE EPSH-RELATED"/>
    <property type="match status" value="1"/>
</dbReference>
<keyword evidence="3 5" id="KW-0808">Transferase</keyword>
<dbReference type="Pfam" id="PF00535">
    <property type="entry name" value="Glycos_transf_2"/>
    <property type="match status" value="1"/>
</dbReference>
<accession>A0A559K0H6</accession>
<dbReference type="GO" id="GO:0016757">
    <property type="term" value="F:glycosyltransferase activity"/>
    <property type="evidence" value="ECO:0007669"/>
    <property type="project" value="UniProtKB-KW"/>
</dbReference>
<comment type="caution">
    <text evidence="5">The sequence shown here is derived from an EMBL/GenBank/DDBJ whole genome shotgun (WGS) entry which is preliminary data.</text>
</comment>
<sequence length="361" mass="42932">MDPITSPKISVVIPVYNVEKYLQRCIDSILSQTFQEFEVILIDDGSKDSSGQICDEYAKKDKRIKVVHKENARVSAARNDGIKMAKGKYISFIDSDDWIEAAMYRDMFSKAEELSLDLIMCDFKKKSKDYEDKRTQPIREGYYSKEDIMNELFQSLIMFDYVEFPPTISNCVCLFRLEFLRTYSIYYDEDVHYGEDSIFGSKALYHAINFYYLKNHFYYNYFYNPTSTTNTYNAKKWDSFLKINYRLERYFQGGDEFNFPQQIKINMLYFTLYTLGQIKYSESNVQDRIIMIRNIMHHPKVRDIFEDLEAPKVSWKMKIVILLIKYKMGRLYNLLVLNKRRLVRLGAFTFSPKNVTNQTID</sequence>
<feature type="domain" description="Glycosyltransferase 2-like" evidence="4">
    <location>
        <begin position="10"/>
        <end position="148"/>
    </location>
</feature>
<dbReference type="InterPro" id="IPR001173">
    <property type="entry name" value="Glyco_trans_2-like"/>
</dbReference>
<evidence type="ECO:0000256" key="2">
    <source>
        <dbReference type="ARBA" id="ARBA00022676"/>
    </source>
</evidence>
<dbReference type="RefSeq" id="WP_144853812.1">
    <property type="nucleotide sequence ID" value="NZ_VNJI01000054.1"/>
</dbReference>
<comment type="similarity">
    <text evidence="1">Belongs to the glycosyltransferase 2 family.</text>
</comment>
<evidence type="ECO:0000313" key="5">
    <source>
        <dbReference type="EMBL" id="TVY05633.1"/>
    </source>
</evidence>
<dbReference type="CDD" id="cd00761">
    <property type="entry name" value="Glyco_tranf_GTA_type"/>
    <property type="match status" value="1"/>
</dbReference>
<evidence type="ECO:0000256" key="1">
    <source>
        <dbReference type="ARBA" id="ARBA00006739"/>
    </source>
</evidence>
<dbReference type="Gene3D" id="3.90.550.10">
    <property type="entry name" value="Spore Coat Polysaccharide Biosynthesis Protein SpsA, Chain A"/>
    <property type="match status" value="1"/>
</dbReference>
<reference evidence="5 6" key="1">
    <citation type="submission" date="2019-07" db="EMBL/GenBank/DDBJ databases">
        <authorList>
            <person name="Kim J."/>
        </authorList>
    </citation>
    <scope>NUCLEOTIDE SEQUENCE [LARGE SCALE GENOMIC DNA]</scope>
    <source>
        <strain evidence="5 6">JC52</strain>
    </source>
</reference>
<keyword evidence="2" id="KW-0328">Glycosyltransferase</keyword>
<evidence type="ECO:0000313" key="6">
    <source>
        <dbReference type="Proteomes" id="UP000317036"/>
    </source>
</evidence>
<organism evidence="5 6">
    <name type="scientific">Paenibacillus cremeus</name>
    <dbReference type="NCBI Taxonomy" id="2163881"/>
    <lineage>
        <taxon>Bacteria</taxon>
        <taxon>Bacillati</taxon>
        <taxon>Bacillota</taxon>
        <taxon>Bacilli</taxon>
        <taxon>Bacillales</taxon>
        <taxon>Paenibacillaceae</taxon>
        <taxon>Paenibacillus</taxon>
    </lineage>
</organism>
<dbReference type="PANTHER" id="PTHR22916">
    <property type="entry name" value="GLYCOSYLTRANSFERASE"/>
    <property type="match status" value="1"/>
</dbReference>
<dbReference type="InterPro" id="IPR029044">
    <property type="entry name" value="Nucleotide-diphossugar_trans"/>
</dbReference>
<evidence type="ECO:0000259" key="4">
    <source>
        <dbReference type="Pfam" id="PF00535"/>
    </source>
</evidence>
<gene>
    <name evidence="5" type="ORF">FPZ49_29095</name>
</gene>
<dbReference type="SUPFAM" id="SSF53448">
    <property type="entry name" value="Nucleotide-diphospho-sugar transferases"/>
    <property type="match status" value="1"/>
</dbReference>